<dbReference type="PANTHER" id="PTHR24388:SF54">
    <property type="entry name" value="PROTEIN ESCARGOT"/>
    <property type="match status" value="1"/>
</dbReference>
<dbReference type="GO" id="GO:0000981">
    <property type="term" value="F:DNA-binding transcription factor activity, RNA polymerase II-specific"/>
    <property type="evidence" value="ECO:0007669"/>
    <property type="project" value="TreeGrafter"/>
</dbReference>
<organism evidence="9 10">
    <name type="scientific">Stentor coeruleus</name>
    <dbReference type="NCBI Taxonomy" id="5963"/>
    <lineage>
        <taxon>Eukaryota</taxon>
        <taxon>Sar</taxon>
        <taxon>Alveolata</taxon>
        <taxon>Ciliophora</taxon>
        <taxon>Postciliodesmatophora</taxon>
        <taxon>Heterotrichea</taxon>
        <taxon>Heterotrichida</taxon>
        <taxon>Stentoridae</taxon>
        <taxon>Stentor</taxon>
    </lineage>
</organism>
<keyword evidence="3" id="KW-0677">Repeat</keyword>
<evidence type="ECO:0000313" key="10">
    <source>
        <dbReference type="Proteomes" id="UP000187209"/>
    </source>
</evidence>
<keyword evidence="2" id="KW-0479">Metal-binding</keyword>
<keyword evidence="4 7" id="KW-0863">Zinc-finger</keyword>
<dbReference type="PANTHER" id="PTHR24388">
    <property type="entry name" value="ZINC FINGER PROTEIN"/>
    <property type="match status" value="1"/>
</dbReference>
<dbReference type="OrthoDB" id="6077919at2759"/>
<feature type="domain" description="C2H2-type" evidence="8">
    <location>
        <begin position="67"/>
        <end position="95"/>
    </location>
</feature>
<comment type="subcellular location">
    <subcellularLocation>
        <location evidence="1">Nucleus</location>
    </subcellularLocation>
</comment>
<keyword evidence="5" id="KW-0862">Zinc</keyword>
<name>A0A1R2D2A6_9CILI</name>
<evidence type="ECO:0000256" key="4">
    <source>
        <dbReference type="ARBA" id="ARBA00022771"/>
    </source>
</evidence>
<feature type="domain" description="C2H2-type" evidence="8">
    <location>
        <begin position="96"/>
        <end position="124"/>
    </location>
</feature>
<dbReference type="Pfam" id="PF13894">
    <property type="entry name" value="zf-C2H2_4"/>
    <property type="match status" value="1"/>
</dbReference>
<comment type="caution">
    <text evidence="9">The sequence shown here is derived from an EMBL/GenBank/DDBJ whole genome shotgun (WGS) entry which is preliminary data.</text>
</comment>
<dbReference type="PROSITE" id="PS50157">
    <property type="entry name" value="ZINC_FINGER_C2H2_2"/>
    <property type="match status" value="2"/>
</dbReference>
<evidence type="ECO:0000256" key="6">
    <source>
        <dbReference type="ARBA" id="ARBA00023242"/>
    </source>
</evidence>
<dbReference type="Gene3D" id="3.30.160.60">
    <property type="entry name" value="Classic Zinc Finger"/>
    <property type="match status" value="2"/>
</dbReference>
<dbReference type="GO" id="GO:0008270">
    <property type="term" value="F:zinc ion binding"/>
    <property type="evidence" value="ECO:0007669"/>
    <property type="project" value="UniProtKB-KW"/>
</dbReference>
<accession>A0A1R2D2A6</accession>
<sequence>MEIQSYEIVQLPPANFFETVINETHWKCMHCQSFFDSRKSLNLHLGKDEKVIECVENPYLKTVSPVYLCRYCRKKFDTDQGLQQHIGKKHEQRKPSECEYCNKTFKHKYAVKFHINQVHTKTTRVLCKYCQNSFYNTYVMKQHSKKCKFRFPRNPLSSELPSQDSYN</sequence>
<gene>
    <name evidence="9" type="ORF">SteCoe_1164</name>
</gene>
<reference evidence="9 10" key="1">
    <citation type="submission" date="2016-11" db="EMBL/GenBank/DDBJ databases">
        <title>The macronuclear genome of Stentor coeruleus: a giant cell with tiny introns.</title>
        <authorList>
            <person name="Slabodnick M."/>
            <person name="Ruby J.G."/>
            <person name="Reiff S.B."/>
            <person name="Swart E.C."/>
            <person name="Gosai S."/>
            <person name="Prabakaran S."/>
            <person name="Witkowska E."/>
            <person name="Larue G.E."/>
            <person name="Fisher S."/>
            <person name="Freeman R.M."/>
            <person name="Gunawardena J."/>
            <person name="Chu W."/>
            <person name="Stover N.A."/>
            <person name="Gregory B.D."/>
            <person name="Nowacki M."/>
            <person name="Derisi J."/>
            <person name="Roy S.W."/>
            <person name="Marshall W.F."/>
            <person name="Sood P."/>
        </authorList>
    </citation>
    <scope>NUCLEOTIDE SEQUENCE [LARGE SCALE GENOMIC DNA]</scope>
    <source>
        <strain evidence="9">WM001</strain>
    </source>
</reference>
<dbReference type="SUPFAM" id="SSF57667">
    <property type="entry name" value="beta-beta-alpha zinc fingers"/>
    <property type="match status" value="1"/>
</dbReference>
<dbReference type="GO" id="GO:0000978">
    <property type="term" value="F:RNA polymerase II cis-regulatory region sequence-specific DNA binding"/>
    <property type="evidence" value="ECO:0007669"/>
    <property type="project" value="TreeGrafter"/>
</dbReference>
<evidence type="ECO:0000313" key="9">
    <source>
        <dbReference type="EMBL" id="OMJ95404.1"/>
    </source>
</evidence>
<dbReference type="SMART" id="SM00355">
    <property type="entry name" value="ZnF_C2H2"/>
    <property type="match status" value="3"/>
</dbReference>
<keyword evidence="10" id="KW-1185">Reference proteome</keyword>
<evidence type="ECO:0000256" key="7">
    <source>
        <dbReference type="PROSITE-ProRule" id="PRU00042"/>
    </source>
</evidence>
<evidence type="ECO:0000256" key="1">
    <source>
        <dbReference type="ARBA" id="ARBA00004123"/>
    </source>
</evidence>
<keyword evidence="6" id="KW-0539">Nucleus</keyword>
<protein>
    <recommendedName>
        <fullName evidence="8">C2H2-type domain-containing protein</fullName>
    </recommendedName>
</protein>
<dbReference type="InterPro" id="IPR013087">
    <property type="entry name" value="Znf_C2H2_type"/>
</dbReference>
<evidence type="ECO:0000256" key="2">
    <source>
        <dbReference type="ARBA" id="ARBA00022723"/>
    </source>
</evidence>
<proteinExistence type="predicted"/>
<dbReference type="InterPro" id="IPR036236">
    <property type="entry name" value="Znf_C2H2_sf"/>
</dbReference>
<dbReference type="Proteomes" id="UP000187209">
    <property type="component" value="Unassembled WGS sequence"/>
</dbReference>
<dbReference type="AlphaFoldDB" id="A0A1R2D2A6"/>
<evidence type="ECO:0000259" key="8">
    <source>
        <dbReference type="PROSITE" id="PS50157"/>
    </source>
</evidence>
<evidence type="ECO:0000256" key="5">
    <source>
        <dbReference type="ARBA" id="ARBA00022833"/>
    </source>
</evidence>
<dbReference type="PROSITE" id="PS00028">
    <property type="entry name" value="ZINC_FINGER_C2H2_1"/>
    <property type="match status" value="2"/>
</dbReference>
<dbReference type="GO" id="GO:0005634">
    <property type="term" value="C:nucleus"/>
    <property type="evidence" value="ECO:0007669"/>
    <property type="project" value="UniProtKB-SubCell"/>
</dbReference>
<dbReference type="EMBL" id="MPUH01000012">
    <property type="protein sequence ID" value="OMJ95404.1"/>
    <property type="molecule type" value="Genomic_DNA"/>
</dbReference>
<evidence type="ECO:0000256" key="3">
    <source>
        <dbReference type="ARBA" id="ARBA00022737"/>
    </source>
</evidence>
<dbReference type="InterPro" id="IPR050527">
    <property type="entry name" value="Snail/Krueppel_Znf"/>
</dbReference>